<reference evidence="13" key="1">
    <citation type="submission" date="2018-11" db="EMBL/GenBank/DDBJ databases">
        <title>Phylogenetic, genomic, and biogeographic characterization of a novel and ubiquitous marine invertebrate-associated Rickettsiales parasite, Candidatus Marinoinvertebrata rohwerii, gen. nov., sp. nov.</title>
        <authorList>
            <person name="Klinges J.G."/>
            <person name="Rosales S.M."/>
            <person name="Mcminds R."/>
            <person name="Shaver E.C."/>
            <person name="Shantz A."/>
            <person name="Peters E.C."/>
            <person name="Burkepile D.E."/>
            <person name="Silliman B.R."/>
            <person name="Vega Thurber R.L."/>
        </authorList>
    </citation>
    <scope>NUCLEOTIDE SEQUENCE [LARGE SCALE GENOMIC DNA]</scope>
    <source>
        <strain evidence="13">a_cerv_44</strain>
    </source>
</reference>
<evidence type="ECO:0000256" key="2">
    <source>
        <dbReference type="ARBA" id="ARBA00009677"/>
    </source>
</evidence>
<keyword evidence="13" id="KW-1185">Reference proteome</keyword>
<dbReference type="Pfam" id="PF22692">
    <property type="entry name" value="LlgE_F_G_D1"/>
    <property type="match status" value="1"/>
</dbReference>
<name>A0A3R9YD67_9RICK</name>
<accession>A0A3R9YD67</accession>
<dbReference type="Pfam" id="PF06429">
    <property type="entry name" value="Flg_bbr_C"/>
    <property type="match status" value="1"/>
</dbReference>
<dbReference type="NCBIfam" id="TIGR02488">
    <property type="entry name" value="flgG_G_neg"/>
    <property type="match status" value="1"/>
</dbReference>
<dbReference type="InterPro" id="IPR001444">
    <property type="entry name" value="Flag_bb_rod_N"/>
</dbReference>
<dbReference type="AlphaFoldDB" id="A0A3R9YD67"/>
<comment type="subcellular location">
    <subcellularLocation>
        <location evidence="1 8">Bacterial flagellum basal body</location>
    </subcellularLocation>
</comment>
<dbReference type="GO" id="GO:0071978">
    <property type="term" value="P:bacterial-type flagellum-dependent swarming motility"/>
    <property type="evidence" value="ECO:0007669"/>
    <property type="project" value="TreeGrafter"/>
</dbReference>
<feature type="domain" description="Flagellar basal body rod protein N-terminal" evidence="9">
    <location>
        <begin position="7"/>
        <end position="37"/>
    </location>
</feature>
<dbReference type="InterPro" id="IPR010930">
    <property type="entry name" value="Flg_bb/hook_C_dom"/>
</dbReference>
<gene>
    <name evidence="12" type="primary">flgG</name>
    <name evidence="12" type="ORF">EIC27_00830</name>
</gene>
<evidence type="ECO:0000259" key="9">
    <source>
        <dbReference type="Pfam" id="PF00460"/>
    </source>
</evidence>
<dbReference type="NCBIfam" id="TIGR03506">
    <property type="entry name" value="FlgEFG_subfam"/>
    <property type="match status" value="2"/>
</dbReference>
<evidence type="ECO:0000256" key="4">
    <source>
        <dbReference type="ARBA" id="ARBA00023143"/>
    </source>
</evidence>
<feature type="domain" description="Flagellar basal-body/hook protein C-terminal" evidence="10">
    <location>
        <begin position="228"/>
        <end position="272"/>
    </location>
</feature>
<dbReference type="Proteomes" id="UP000279470">
    <property type="component" value="Unassembled WGS sequence"/>
</dbReference>
<evidence type="ECO:0000313" key="13">
    <source>
        <dbReference type="Proteomes" id="UP000279470"/>
    </source>
</evidence>
<sequence length="275" mass="29720">MSNFRALNIAATGMSAQQKRVDTAANNLANSNTPGFKKSIAEFNELPYQTERAAGTGNQTEGEYYSQGIQYGTGVGIGATSINFAPGDGIERSKESLSLQIIDNTGNNFFVINLPNGEQAYTRNGQFKLDNEGRIITANGYIVDPEVNVSPDAKDTIVITEKGEILVKLLGDENTADPNVLGRINLAKFINPQGLEQIGNSLFKATNSSGDPIEGNPFEGDFAGVKIKQGYLESSNTDTLTTMTDLIKSQQVYSMNSKVIQTSEKMLDDIVRIKS</sequence>
<dbReference type="PANTHER" id="PTHR30435:SF19">
    <property type="entry name" value="FLAGELLAR BASAL-BODY ROD PROTEIN FLGG"/>
    <property type="match status" value="1"/>
</dbReference>
<dbReference type="OrthoDB" id="9804559at2"/>
<dbReference type="InterPro" id="IPR019776">
    <property type="entry name" value="Flagellar_basal_body_rod_CS"/>
</dbReference>
<protein>
    <recommendedName>
        <fullName evidence="3 7">Flagellar basal-body rod protein FlgG</fullName>
    </recommendedName>
    <alternativeName>
        <fullName evidence="6 8">Distal rod protein</fullName>
    </alternativeName>
</protein>
<dbReference type="PROSITE" id="PS00588">
    <property type="entry name" value="FLAGELLA_BB_ROD"/>
    <property type="match status" value="1"/>
</dbReference>
<dbReference type="InterPro" id="IPR053967">
    <property type="entry name" value="LlgE_F_G-like_D1"/>
</dbReference>
<evidence type="ECO:0000259" key="11">
    <source>
        <dbReference type="Pfam" id="PF22692"/>
    </source>
</evidence>
<dbReference type="Pfam" id="PF00460">
    <property type="entry name" value="Flg_bb_rod"/>
    <property type="match status" value="1"/>
</dbReference>
<dbReference type="RefSeq" id="WP_126044270.1">
    <property type="nucleotide sequence ID" value="NZ_RXFM01000006.1"/>
</dbReference>
<evidence type="ECO:0000256" key="1">
    <source>
        <dbReference type="ARBA" id="ARBA00004117"/>
    </source>
</evidence>
<keyword evidence="12" id="KW-0969">Cilium</keyword>
<comment type="similarity">
    <text evidence="2 8">Belongs to the flagella basal body rod proteins family.</text>
</comment>
<keyword evidence="12" id="KW-0282">Flagellum</keyword>
<comment type="caution">
    <text evidence="12">The sequence shown here is derived from an EMBL/GenBank/DDBJ whole genome shotgun (WGS) entry which is preliminary data.</text>
</comment>
<keyword evidence="12" id="KW-0966">Cell projection</keyword>
<dbReference type="InterPro" id="IPR020013">
    <property type="entry name" value="Flagellar_FlgE/F/G"/>
</dbReference>
<organism evidence="12 13">
    <name type="scientific">Candidatus Aquarickettsia rohweri</name>
    <dbReference type="NCBI Taxonomy" id="2602574"/>
    <lineage>
        <taxon>Bacteria</taxon>
        <taxon>Pseudomonadati</taxon>
        <taxon>Pseudomonadota</taxon>
        <taxon>Alphaproteobacteria</taxon>
        <taxon>Rickettsiales</taxon>
        <taxon>Candidatus Midichloriaceae</taxon>
        <taxon>Candidatus Aquarickettsia</taxon>
    </lineage>
</organism>
<comment type="subunit">
    <text evidence="5 8">The basal body constitutes a major portion of the flagellar organelle and consists of four rings (L,P,S, and M) mounted on a central rod. The rod consists of about 26 subunits of FlgG in the distal portion, and FlgB, FlgC and FlgF are thought to build up the proximal portion of the rod with about 6 subunits each.</text>
</comment>
<evidence type="ECO:0000256" key="8">
    <source>
        <dbReference type="RuleBase" id="RU362116"/>
    </source>
</evidence>
<dbReference type="GO" id="GO:0009426">
    <property type="term" value="C:bacterial-type flagellum basal body, distal rod"/>
    <property type="evidence" value="ECO:0007669"/>
    <property type="project" value="UniProtKB-UniRule"/>
</dbReference>
<dbReference type="PANTHER" id="PTHR30435">
    <property type="entry name" value="FLAGELLAR PROTEIN"/>
    <property type="match status" value="1"/>
</dbReference>
<evidence type="ECO:0000256" key="5">
    <source>
        <dbReference type="ARBA" id="ARBA00025933"/>
    </source>
</evidence>
<evidence type="ECO:0000259" key="10">
    <source>
        <dbReference type="Pfam" id="PF06429"/>
    </source>
</evidence>
<feature type="domain" description="Flagellar hook protein FlgE/F/G-like D1" evidence="11">
    <location>
        <begin position="105"/>
        <end position="166"/>
    </location>
</feature>
<evidence type="ECO:0000256" key="3">
    <source>
        <dbReference type="ARBA" id="ARBA00017948"/>
    </source>
</evidence>
<dbReference type="EMBL" id="RXFM01000006">
    <property type="protein sequence ID" value="RST71569.1"/>
    <property type="molecule type" value="Genomic_DNA"/>
</dbReference>
<keyword evidence="4 8" id="KW-0975">Bacterial flagellum</keyword>
<dbReference type="InterPro" id="IPR012834">
    <property type="entry name" value="FlgG_G_neg"/>
</dbReference>
<dbReference type="SUPFAM" id="SSF117143">
    <property type="entry name" value="Flagellar hook protein flgE"/>
    <property type="match status" value="1"/>
</dbReference>
<evidence type="ECO:0000313" key="12">
    <source>
        <dbReference type="EMBL" id="RST71569.1"/>
    </source>
</evidence>
<evidence type="ECO:0000256" key="6">
    <source>
        <dbReference type="ARBA" id="ARBA00032912"/>
    </source>
</evidence>
<evidence type="ECO:0000256" key="7">
    <source>
        <dbReference type="NCBIfam" id="TIGR02488"/>
    </source>
</evidence>
<proteinExistence type="inferred from homology"/>
<dbReference type="InterPro" id="IPR037925">
    <property type="entry name" value="FlgE/F/G-like"/>
</dbReference>